<feature type="compositionally biased region" description="Basic and acidic residues" evidence="4">
    <location>
        <begin position="470"/>
        <end position="481"/>
    </location>
</feature>
<dbReference type="Proteomes" id="UP000549113">
    <property type="component" value="Unassembled WGS sequence"/>
</dbReference>
<dbReference type="GO" id="GO:0004135">
    <property type="term" value="F:amylo-alpha-1,6-glucosidase activity"/>
    <property type="evidence" value="ECO:0007669"/>
    <property type="project" value="InterPro"/>
</dbReference>
<dbReference type="Pfam" id="PF02922">
    <property type="entry name" value="CBM_48"/>
    <property type="match status" value="1"/>
</dbReference>
<dbReference type="InterPro" id="IPR013783">
    <property type="entry name" value="Ig-like_fold"/>
</dbReference>
<gene>
    <name evidence="6" type="ORF">BKA10_000774</name>
</gene>
<dbReference type="InterPro" id="IPR013780">
    <property type="entry name" value="Glyco_hydro_b"/>
</dbReference>
<dbReference type="InterPro" id="IPR014756">
    <property type="entry name" value="Ig_E-set"/>
</dbReference>
<dbReference type="RefSeq" id="WP_183498686.1">
    <property type="nucleotide sequence ID" value="NZ_BAABCO010000001.1"/>
</dbReference>
<evidence type="ECO:0000256" key="4">
    <source>
        <dbReference type="SAM" id="MobiDB-lite"/>
    </source>
</evidence>
<accession>A0AA40SMJ6</accession>
<evidence type="ECO:0000256" key="3">
    <source>
        <dbReference type="ARBA" id="ARBA00023295"/>
    </source>
</evidence>
<name>A0AA40SMJ6_9MICO</name>
<evidence type="ECO:0000259" key="5">
    <source>
        <dbReference type="SMART" id="SM00642"/>
    </source>
</evidence>
<dbReference type="InterPro" id="IPR011837">
    <property type="entry name" value="Glycogen_debranch_GlgX"/>
</dbReference>
<comment type="caution">
    <text evidence="6">The sequence shown here is derived from an EMBL/GenBank/DDBJ whole genome shotgun (WGS) entry which is preliminary data.</text>
</comment>
<dbReference type="EMBL" id="JACIFH010000001">
    <property type="protein sequence ID" value="MBB4138980.1"/>
    <property type="molecule type" value="Genomic_DNA"/>
</dbReference>
<keyword evidence="3 6" id="KW-0326">Glycosidase</keyword>
<dbReference type="PANTHER" id="PTHR43002">
    <property type="entry name" value="GLYCOGEN DEBRANCHING ENZYME"/>
    <property type="match status" value="1"/>
</dbReference>
<dbReference type="CDD" id="cd11326">
    <property type="entry name" value="AmyAc_Glg_debranch"/>
    <property type="match status" value="1"/>
</dbReference>
<evidence type="ECO:0000256" key="2">
    <source>
        <dbReference type="ARBA" id="ARBA00022801"/>
    </source>
</evidence>
<dbReference type="EC" id="3.2.1.-" evidence="6"/>
<dbReference type="Gene3D" id="2.60.40.10">
    <property type="entry name" value="Immunoglobulins"/>
    <property type="match status" value="1"/>
</dbReference>
<reference evidence="6 7" key="1">
    <citation type="submission" date="2020-08" db="EMBL/GenBank/DDBJ databases">
        <title>Sequencing the genomes of 1000 actinobacteria strains.</title>
        <authorList>
            <person name="Klenk H.-P."/>
        </authorList>
    </citation>
    <scope>NUCLEOTIDE SEQUENCE [LARGE SCALE GENOMIC DNA]</scope>
    <source>
        <strain evidence="6 7">DSM 19600</strain>
    </source>
</reference>
<feature type="domain" description="Glycosyl hydrolase family 13 catalytic" evidence="5">
    <location>
        <begin position="124"/>
        <end position="571"/>
    </location>
</feature>
<sequence length="699" mass="76453">MLPEHSLSPSAVRPDLNSPGWNELGVTLHDGGGTLRVWSHRAEAVELVLFDETDIDWIVDTVPLTPVGDGVWQATSPGLRPGAHYALRVAGPLGPGNMFNPLTLLLDPYARGLVGVESENWRSSVVDTAFEWGGVAKPATPLDRTVIYEAHLKGLTKRHPGVPPALHGTYAGLAHPAAIDHLLTLGITAVELLPVHAFATEPRLRSLGLTNYWGYNSVGFFAPHSPYATAASRIAGPTAVLREFKDMVKALHEAGLEVILDVVYNHTAELEIGGPRTSLRGIDNRAYYRQDPDGAYIDETGCGNAVNTATPAVSRLILDSLRYWANDVQVDGFRFDLAVTLGRDDSHAFTADHPLLRAIVDDPALAGVKKIAEPWDVGQGGWQTGAFPDGWLEWNDRYRDRVRNFWLSDIDYARRASVSPVGIGGFATRLAGSARTFTRARGPLAGVNFVTAHDGFTLHDLVSYEVKHNDANGEHNRDGADTNRSFNHGPEGATGDEGVLATRRKAMRNLLGTLLLSAGVPMLTAGDEFGRTQHGNNNAYCHDSPLTWLSWEHADWQRDLAAHVRRLIRLRAENPALRPRRFDHAVVEVPDASVIDWYDAHGDTMSNERWTSPDHRTLQYDARSTPNGEPANRVLLIVHGNEQPIDVTLPRVDGVAGFVSLWSSADEVPDDDEEAFAPGTEIRMPGTSMRLFRAEQASA</sequence>
<protein>
    <submittedName>
        <fullName evidence="6">Glycogen operon protein</fullName>
        <ecNumber evidence="6">3.2.1.-</ecNumber>
    </submittedName>
</protein>
<organism evidence="6 7">
    <name type="scientific">Microbacterium invictum</name>
    <dbReference type="NCBI Taxonomy" id="515415"/>
    <lineage>
        <taxon>Bacteria</taxon>
        <taxon>Bacillati</taxon>
        <taxon>Actinomycetota</taxon>
        <taxon>Actinomycetes</taxon>
        <taxon>Micrococcales</taxon>
        <taxon>Microbacteriaceae</taxon>
        <taxon>Microbacterium</taxon>
    </lineage>
</organism>
<dbReference type="InterPro" id="IPR044505">
    <property type="entry name" value="GlgX_Isoamylase_N_E_set"/>
</dbReference>
<comment type="similarity">
    <text evidence="1">Belongs to the glycosyl hydrolase 13 family.</text>
</comment>
<dbReference type="InterPro" id="IPR017853">
    <property type="entry name" value="GH"/>
</dbReference>
<dbReference type="Gene3D" id="2.60.40.1180">
    <property type="entry name" value="Golgi alpha-mannosidase II"/>
    <property type="match status" value="1"/>
</dbReference>
<keyword evidence="2 6" id="KW-0378">Hydrolase</keyword>
<proteinExistence type="inferred from homology"/>
<dbReference type="SUPFAM" id="SSF81296">
    <property type="entry name" value="E set domains"/>
    <property type="match status" value="1"/>
</dbReference>
<evidence type="ECO:0000313" key="6">
    <source>
        <dbReference type="EMBL" id="MBB4138980.1"/>
    </source>
</evidence>
<dbReference type="AlphaFoldDB" id="A0AA40SMJ6"/>
<dbReference type="GO" id="GO:0005980">
    <property type="term" value="P:glycogen catabolic process"/>
    <property type="evidence" value="ECO:0007669"/>
    <property type="project" value="InterPro"/>
</dbReference>
<dbReference type="SUPFAM" id="SSF51445">
    <property type="entry name" value="(Trans)glycosidases"/>
    <property type="match status" value="1"/>
</dbReference>
<evidence type="ECO:0000313" key="7">
    <source>
        <dbReference type="Proteomes" id="UP000549113"/>
    </source>
</evidence>
<dbReference type="SUPFAM" id="SSF51011">
    <property type="entry name" value="Glycosyl hydrolase domain"/>
    <property type="match status" value="1"/>
</dbReference>
<dbReference type="CDD" id="cd02856">
    <property type="entry name" value="E_set_GDE_Isoamylase_N"/>
    <property type="match status" value="1"/>
</dbReference>
<dbReference type="SMART" id="SM00642">
    <property type="entry name" value="Aamy"/>
    <property type="match status" value="1"/>
</dbReference>
<dbReference type="InterPro" id="IPR006047">
    <property type="entry name" value="GH13_cat_dom"/>
</dbReference>
<dbReference type="InterPro" id="IPR004193">
    <property type="entry name" value="Glyco_hydro_13_N"/>
</dbReference>
<dbReference type="NCBIfam" id="TIGR02100">
    <property type="entry name" value="glgX_debranch"/>
    <property type="match status" value="1"/>
</dbReference>
<feature type="region of interest" description="Disordered" evidence="4">
    <location>
        <begin position="470"/>
        <end position="496"/>
    </location>
</feature>
<dbReference type="Gene3D" id="3.20.20.80">
    <property type="entry name" value="Glycosidases"/>
    <property type="match status" value="1"/>
</dbReference>
<evidence type="ECO:0000256" key="1">
    <source>
        <dbReference type="ARBA" id="ARBA00008061"/>
    </source>
</evidence>
<keyword evidence="7" id="KW-1185">Reference proteome</keyword>